<feature type="compositionally biased region" description="Basic residues" evidence="8">
    <location>
        <begin position="98"/>
        <end position="115"/>
    </location>
</feature>
<dbReference type="InterPro" id="IPR023574">
    <property type="entry name" value="Ribosomal_uL4_dom_sf"/>
</dbReference>
<evidence type="ECO:0000256" key="7">
    <source>
        <dbReference type="ARBA" id="ARBA00035387"/>
    </source>
</evidence>
<dbReference type="InterPro" id="IPR013005">
    <property type="entry name" value="Ribosomal_uL4-like"/>
</dbReference>
<keyword evidence="9" id="KW-0732">Signal</keyword>
<dbReference type="InterPro" id="IPR002136">
    <property type="entry name" value="Ribosomal_uL4"/>
</dbReference>
<keyword evidence="4" id="KW-0689">Ribosomal protein</keyword>
<dbReference type="PANTHER" id="PTHR10746:SF17">
    <property type="entry name" value="LARGE RIBOSOMAL SUBUNIT PROTEIN UL4C"/>
    <property type="match status" value="1"/>
</dbReference>
<gene>
    <name evidence="10" type="ORF">PCAR00345_LOCUS6113</name>
</gene>
<feature type="region of interest" description="Disordered" evidence="8">
    <location>
        <begin position="91"/>
        <end position="125"/>
    </location>
</feature>
<evidence type="ECO:0000256" key="2">
    <source>
        <dbReference type="ARBA" id="ARBA00022730"/>
    </source>
</evidence>
<evidence type="ECO:0000256" key="4">
    <source>
        <dbReference type="ARBA" id="ARBA00022980"/>
    </source>
</evidence>
<dbReference type="GO" id="GO:0006412">
    <property type="term" value="P:translation"/>
    <property type="evidence" value="ECO:0007669"/>
    <property type="project" value="InterPro"/>
</dbReference>
<dbReference type="GO" id="GO:1990904">
    <property type="term" value="C:ribonucleoprotein complex"/>
    <property type="evidence" value="ECO:0007669"/>
    <property type="project" value="UniProtKB-KW"/>
</dbReference>
<dbReference type="Gene3D" id="3.40.1370.10">
    <property type="match status" value="1"/>
</dbReference>
<dbReference type="SUPFAM" id="SSF52166">
    <property type="entry name" value="Ribosomal protein L4"/>
    <property type="match status" value="1"/>
</dbReference>
<dbReference type="HAMAP" id="MF_01328_B">
    <property type="entry name" value="Ribosomal_uL4_B"/>
    <property type="match status" value="1"/>
</dbReference>
<evidence type="ECO:0000256" key="9">
    <source>
        <dbReference type="SAM" id="SignalP"/>
    </source>
</evidence>
<dbReference type="PANTHER" id="PTHR10746">
    <property type="entry name" value="50S RIBOSOMAL PROTEIN L4"/>
    <property type="match status" value="1"/>
</dbReference>
<evidence type="ECO:0000313" key="10">
    <source>
        <dbReference type="EMBL" id="CAE0753526.1"/>
    </source>
</evidence>
<evidence type="ECO:0000256" key="6">
    <source>
        <dbReference type="ARBA" id="ARBA00035208"/>
    </source>
</evidence>
<accession>A0A7S4B4B1</accession>
<dbReference type="AlphaFoldDB" id="A0A7S4B4B1"/>
<feature type="chain" id="PRO_5031471130" description="Large ribosomal subunit protein uL4c" evidence="9">
    <location>
        <begin position="21"/>
        <end position="255"/>
    </location>
</feature>
<dbReference type="GO" id="GO:0005840">
    <property type="term" value="C:ribosome"/>
    <property type="evidence" value="ECO:0007669"/>
    <property type="project" value="UniProtKB-KW"/>
</dbReference>
<organism evidence="10">
    <name type="scientific">Chrysotila carterae</name>
    <name type="common">Marine alga</name>
    <name type="synonym">Syracosphaera carterae</name>
    <dbReference type="NCBI Taxonomy" id="13221"/>
    <lineage>
        <taxon>Eukaryota</taxon>
        <taxon>Haptista</taxon>
        <taxon>Haptophyta</taxon>
        <taxon>Prymnesiophyceae</taxon>
        <taxon>Isochrysidales</taxon>
        <taxon>Isochrysidaceae</taxon>
        <taxon>Chrysotila</taxon>
    </lineage>
</organism>
<dbReference type="Pfam" id="PF00573">
    <property type="entry name" value="Ribosomal_L4"/>
    <property type="match status" value="1"/>
</dbReference>
<evidence type="ECO:0000256" key="5">
    <source>
        <dbReference type="ARBA" id="ARBA00023274"/>
    </source>
</evidence>
<keyword evidence="5" id="KW-0687">Ribonucleoprotein</keyword>
<dbReference type="EMBL" id="HBIZ01010363">
    <property type="protein sequence ID" value="CAE0753526.1"/>
    <property type="molecule type" value="Transcribed_RNA"/>
</dbReference>
<protein>
    <recommendedName>
        <fullName evidence="6">Large ribosomal subunit protein uL4c</fullName>
    </recommendedName>
    <alternativeName>
        <fullName evidence="7">50S ribosomal protein L4, chloroplastic</fullName>
    </alternativeName>
</protein>
<keyword evidence="3" id="KW-0694">RNA-binding</keyword>
<reference evidence="10" key="1">
    <citation type="submission" date="2021-01" db="EMBL/GenBank/DDBJ databases">
        <authorList>
            <person name="Corre E."/>
            <person name="Pelletier E."/>
            <person name="Niang G."/>
            <person name="Scheremetjew M."/>
            <person name="Finn R."/>
            <person name="Kale V."/>
            <person name="Holt S."/>
            <person name="Cochrane G."/>
            <person name="Meng A."/>
            <person name="Brown T."/>
            <person name="Cohen L."/>
        </authorList>
    </citation>
    <scope>NUCLEOTIDE SEQUENCE</scope>
    <source>
        <strain evidence="10">CCMP645</strain>
    </source>
</reference>
<evidence type="ECO:0000256" key="3">
    <source>
        <dbReference type="ARBA" id="ARBA00022884"/>
    </source>
</evidence>
<sequence length="255" mass="27645">MAVTRHVLLLVTIAAQVAQAYMGGAASGLSKVSVRTSAPQMAAVPVVTFEGTKDGEANVDLKVAKSGAYIIQRKVVTEQANMRLGTACTKTRSDVRGGGRKPYKQKGTGRARRGSSRSPLLKGGGVTFGPKPKSYRLKMNKKEKRLAISTALMSAIPKMALVEDLDSHFTAPRTKDMKAFLDRLSVDTENRESTLVITKARHENTYLAARNIPYLNLMTLDNINARDLVKAKKVFIAKSAMDVMKERYASGAVSA</sequence>
<proteinExistence type="inferred from homology"/>
<feature type="signal peptide" evidence="9">
    <location>
        <begin position="1"/>
        <end position="20"/>
    </location>
</feature>
<comment type="similarity">
    <text evidence="1">Belongs to the universal ribosomal protein uL4 family.</text>
</comment>
<name>A0A7S4B4B1_CHRCT</name>
<dbReference type="GO" id="GO:0019843">
    <property type="term" value="F:rRNA binding"/>
    <property type="evidence" value="ECO:0007669"/>
    <property type="project" value="UniProtKB-KW"/>
</dbReference>
<dbReference type="GO" id="GO:0003735">
    <property type="term" value="F:structural constituent of ribosome"/>
    <property type="evidence" value="ECO:0007669"/>
    <property type="project" value="InterPro"/>
</dbReference>
<evidence type="ECO:0000256" key="1">
    <source>
        <dbReference type="ARBA" id="ARBA00010528"/>
    </source>
</evidence>
<evidence type="ECO:0000256" key="8">
    <source>
        <dbReference type="SAM" id="MobiDB-lite"/>
    </source>
</evidence>
<keyword evidence="2" id="KW-0699">rRNA-binding</keyword>
<dbReference type="NCBIfam" id="TIGR03953">
    <property type="entry name" value="rplD_bact"/>
    <property type="match status" value="1"/>
</dbReference>